<dbReference type="STRING" id="391735.Veis_3685"/>
<gene>
    <name evidence="1" type="ordered locus">Veis_3685</name>
</gene>
<protein>
    <submittedName>
        <fullName evidence="1">Uncharacterized protein</fullName>
    </submittedName>
</protein>
<dbReference type="AlphaFoldDB" id="A1WP44"/>
<dbReference type="EMBL" id="CP000542">
    <property type="protein sequence ID" value="ABM59401.1"/>
    <property type="molecule type" value="Genomic_DNA"/>
</dbReference>
<dbReference type="KEGG" id="vei:Veis_3685"/>
<evidence type="ECO:0000313" key="1">
    <source>
        <dbReference type="EMBL" id="ABM59401.1"/>
    </source>
</evidence>
<keyword evidence="2" id="KW-1185">Reference proteome</keyword>
<sequence>MLQILEALEIGPVPSEENCAQAGDEDYQKKARAECRAYARQVERHYPVPEGANVQVKRFPHDFGCYFEVAISGPAEWVHEVEEDPKRALRNWDEQARSALGLEKIEP</sequence>
<accession>A1WP44</accession>
<reference evidence="2" key="1">
    <citation type="submission" date="2006-12" db="EMBL/GenBank/DDBJ databases">
        <title>Complete sequence of chromosome 1 of Verminephrobacter eiseniae EF01-2.</title>
        <authorList>
            <person name="Copeland A."/>
            <person name="Lucas S."/>
            <person name="Lapidus A."/>
            <person name="Barry K."/>
            <person name="Detter J.C."/>
            <person name="Glavina del Rio T."/>
            <person name="Dalin E."/>
            <person name="Tice H."/>
            <person name="Pitluck S."/>
            <person name="Chertkov O."/>
            <person name="Brettin T."/>
            <person name="Bruce D."/>
            <person name="Han C."/>
            <person name="Tapia R."/>
            <person name="Gilna P."/>
            <person name="Schmutz J."/>
            <person name="Larimer F."/>
            <person name="Land M."/>
            <person name="Hauser L."/>
            <person name="Kyrpides N."/>
            <person name="Kim E."/>
            <person name="Stahl D."/>
            <person name="Richardson P."/>
        </authorList>
    </citation>
    <scope>NUCLEOTIDE SEQUENCE [LARGE SCALE GENOMIC DNA]</scope>
    <source>
        <strain evidence="2">EF01-2</strain>
    </source>
</reference>
<dbReference type="RefSeq" id="WP_011811390.1">
    <property type="nucleotide sequence ID" value="NC_008786.1"/>
</dbReference>
<dbReference type="OrthoDB" id="9152271at2"/>
<dbReference type="eggNOG" id="ENOG5033KFD">
    <property type="taxonomic scope" value="Bacteria"/>
</dbReference>
<dbReference type="Proteomes" id="UP000000374">
    <property type="component" value="Chromosome"/>
</dbReference>
<evidence type="ECO:0000313" key="2">
    <source>
        <dbReference type="Proteomes" id="UP000000374"/>
    </source>
</evidence>
<dbReference type="HOGENOM" id="CLU_2208922_0_0_4"/>
<proteinExistence type="predicted"/>
<dbReference type="GeneID" id="76463340"/>
<organism evidence="1 2">
    <name type="scientific">Verminephrobacter eiseniae (strain EF01-2)</name>
    <dbReference type="NCBI Taxonomy" id="391735"/>
    <lineage>
        <taxon>Bacteria</taxon>
        <taxon>Pseudomonadati</taxon>
        <taxon>Pseudomonadota</taxon>
        <taxon>Betaproteobacteria</taxon>
        <taxon>Burkholderiales</taxon>
        <taxon>Comamonadaceae</taxon>
        <taxon>Verminephrobacter</taxon>
    </lineage>
</organism>
<name>A1WP44_VEREI</name>